<organism evidence="9 10">
    <name type="scientific">Paraburkholderia guartelaensis</name>
    <dbReference type="NCBI Taxonomy" id="2546446"/>
    <lineage>
        <taxon>Bacteria</taxon>
        <taxon>Pseudomonadati</taxon>
        <taxon>Pseudomonadota</taxon>
        <taxon>Betaproteobacteria</taxon>
        <taxon>Burkholderiales</taxon>
        <taxon>Burkholderiaceae</taxon>
        <taxon>Paraburkholderia</taxon>
    </lineage>
</organism>
<dbReference type="InterPro" id="IPR018313">
    <property type="entry name" value="SBP_3_CS"/>
</dbReference>
<dbReference type="CDD" id="cd13703">
    <property type="entry name" value="PBP2_HisJ_LAO"/>
    <property type="match status" value="1"/>
</dbReference>
<dbReference type="PANTHER" id="PTHR35936">
    <property type="entry name" value="MEMBRANE-BOUND LYTIC MUREIN TRANSGLYCOSYLASE F"/>
    <property type="match status" value="1"/>
</dbReference>
<evidence type="ECO:0000256" key="5">
    <source>
        <dbReference type="ARBA" id="ARBA00022764"/>
    </source>
</evidence>
<dbReference type="InterPro" id="IPR005768">
    <property type="entry name" value="Lys_Arg_Orn-bd"/>
</dbReference>
<dbReference type="AlphaFoldDB" id="A0A4R5LK93"/>
<accession>A0A4R5LK93</accession>
<feature type="domain" description="Solute-binding protein family 3/N-terminal" evidence="8">
    <location>
        <begin position="24"/>
        <end position="254"/>
    </location>
</feature>
<dbReference type="InterPro" id="IPR001638">
    <property type="entry name" value="Solute-binding_3/MltF_N"/>
</dbReference>
<sequence length="258" mass="27876">MKKFALCIAMLAVATSVCAKDWTTVRFGVDASYPPFESKSTDGKLVGFDIDVGNEICKRINAKCVWVESEFDGMIPALKAKKFDAVLSSMSMTPQREAQIAFSSKVFHTPSRLVAKKGSSLQPTADSLKGKTVGVEQGTTQEAYAKANWAPNGVKIVPYQDQDQVYADLLSGRLDAALQDAVQADLSFLKTPRGAGFAFTNGELSDPSGILGNGAAIGLRKDDTDLKVKIDKALADMLKDGTYKKIESRYFAFDVYGS</sequence>
<dbReference type="EMBL" id="SMOD01000003">
    <property type="protein sequence ID" value="TDG10109.1"/>
    <property type="molecule type" value="Genomic_DNA"/>
</dbReference>
<name>A0A4R5LK93_9BURK</name>
<dbReference type="GO" id="GO:0030288">
    <property type="term" value="C:outer membrane-bounded periplasmic space"/>
    <property type="evidence" value="ECO:0007669"/>
    <property type="project" value="InterPro"/>
</dbReference>
<gene>
    <name evidence="9" type="ORF">E1N52_06305</name>
</gene>
<dbReference type="PROSITE" id="PS01039">
    <property type="entry name" value="SBP_BACTERIAL_3"/>
    <property type="match status" value="1"/>
</dbReference>
<evidence type="ECO:0000256" key="6">
    <source>
        <dbReference type="RuleBase" id="RU003744"/>
    </source>
</evidence>
<evidence type="ECO:0000256" key="7">
    <source>
        <dbReference type="SAM" id="SignalP"/>
    </source>
</evidence>
<evidence type="ECO:0000259" key="8">
    <source>
        <dbReference type="SMART" id="SM00062"/>
    </source>
</evidence>
<feature type="chain" id="PRO_5020834493" evidence="7">
    <location>
        <begin position="20"/>
        <end position="258"/>
    </location>
</feature>
<comment type="subcellular location">
    <subcellularLocation>
        <location evidence="1">Periplasm</location>
    </subcellularLocation>
</comment>
<keyword evidence="4 7" id="KW-0732">Signal</keyword>
<reference evidence="9 10" key="1">
    <citation type="submission" date="2019-03" db="EMBL/GenBank/DDBJ databases">
        <title>Paraburkholderia sp. isolated from native Mimosa gymnas in Guartela State Park, Brazil.</title>
        <authorList>
            <person name="Paulitsch F."/>
            <person name="Hungria M."/>
            <person name="Delamuta J.R.M."/>
            <person name="Ribeiro R.A."/>
            <person name="Dall'Agnol R."/>
            <person name="Silva J.S.B."/>
        </authorList>
    </citation>
    <scope>NUCLEOTIDE SEQUENCE [LARGE SCALE GENOMIC DNA]</scope>
    <source>
        <strain evidence="9 10">CNPSo 3008</strain>
    </source>
</reference>
<evidence type="ECO:0000313" key="10">
    <source>
        <dbReference type="Proteomes" id="UP000295606"/>
    </source>
</evidence>
<evidence type="ECO:0000256" key="2">
    <source>
        <dbReference type="ARBA" id="ARBA00010333"/>
    </source>
</evidence>
<comment type="similarity">
    <text evidence="2 6">Belongs to the bacterial solute-binding protein 3 family.</text>
</comment>
<dbReference type="Gene3D" id="3.40.190.10">
    <property type="entry name" value="Periplasmic binding protein-like II"/>
    <property type="match status" value="2"/>
</dbReference>
<evidence type="ECO:0000313" key="9">
    <source>
        <dbReference type="EMBL" id="TDG10109.1"/>
    </source>
</evidence>
<dbReference type="SUPFAM" id="SSF53850">
    <property type="entry name" value="Periplasmic binding protein-like II"/>
    <property type="match status" value="1"/>
</dbReference>
<evidence type="ECO:0000256" key="3">
    <source>
        <dbReference type="ARBA" id="ARBA00022448"/>
    </source>
</evidence>
<dbReference type="Pfam" id="PF00497">
    <property type="entry name" value="SBP_bac_3"/>
    <property type="match status" value="1"/>
</dbReference>
<dbReference type="OrthoDB" id="368476at2"/>
<dbReference type="Proteomes" id="UP000295606">
    <property type="component" value="Unassembled WGS sequence"/>
</dbReference>
<feature type="signal peptide" evidence="7">
    <location>
        <begin position="1"/>
        <end position="19"/>
    </location>
</feature>
<keyword evidence="3" id="KW-0813">Transport</keyword>
<protein>
    <submittedName>
        <fullName evidence="9">ABC transporter substrate-binding protein</fullName>
    </submittedName>
</protein>
<evidence type="ECO:0000256" key="4">
    <source>
        <dbReference type="ARBA" id="ARBA00022729"/>
    </source>
</evidence>
<dbReference type="RefSeq" id="WP_133181176.1">
    <property type="nucleotide sequence ID" value="NZ_CAJMZB010000001.1"/>
</dbReference>
<dbReference type="NCBIfam" id="TIGR01096">
    <property type="entry name" value="3A0103s03R"/>
    <property type="match status" value="1"/>
</dbReference>
<proteinExistence type="inferred from homology"/>
<comment type="caution">
    <text evidence="9">The sequence shown here is derived from an EMBL/GenBank/DDBJ whole genome shotgun (WGS) entry which is preliminary data.</text>
</comment>
<evidence type="ECO:0000256" key="1">
    <source>
        <dbReference type="ARBA" id="ARBA00004418"/>
    </source>
</evidence>
<dbReference type="SMART" id="SM00062">
    <property type="entry name" value="PBPb"/>
    <property type="match status" value="1"/>
</dbReference>
<keyword evidence="5" id="KW-0574">Periplasm</keyword>
<dbReference type="PANTHER" id="PTHR35936:SF13">
    <property type="entry name" value="HISTIDINE-BINDING PERIPLASMIC PROTEIN"/>
    <property type="match status" value="1"/>
</dbReference>